<feature type="domain" description="EF-hand" evidence="6">
    <location>
        <begin position="1"/>
        <end position="35"/>
    </location>
</feature>
<evidence type="ECO:0000256" key="4">
    <source>
        <dbReference type="ARBA" id="ARBA00022737"/>
    </source>
</evidence>
<dbReference type="EMBL" id="JALJOQ010000015">
    <property type="protein sequence ID" value="KAK9810667.1"/>
    <property type="molecule type" value="Genomic_DNA"/>
</dbReference>
<evidence type="ECO:0000256" key="1">
    <source>
        <dbReference type="ARBA" id="ARBA00004496"/>
    </source>
</evidence>
<dbReference type="AlphaFoldDB" id="A0AAW1PQC6"/>
<keyword evidence="8" id="KW-1185">Reference proteome</keyword>
<comment type="subcellular location">
    <subcellularLocation>
        <location evidence="1">Cytoplasm</location>
    </subcellularLocation>
</comment>
<dbReference type="PROSITE" id="PS00018">
    <property type="entry name" value="EF_HAND_1"/>
    <property type="match status" value="2"/>
</dbReference>
<accession>A0AAW1PQC6</accession>
<gene>
    <name evidence="7" type="ORF">WJX73_008788</name>
</gene>
<dbReference type="GO" id="GO:0048306">
    <property type="term" value="F:calcium-dependent protein binding"/>
    <property type="evidence" value="ECO:0007669"/>
    <property type="project" value="UniProtKB-ARBA"/>
</dbReference>
<dbReference type="InterPro" id="IPR051426">
    <property type="entry name" value="Peflin/Sorcin_CaBP"/>
</dbReference>
<dbReference type="InterPro" id="IPR018247">
    <property type="entry name" value="EF_Hand_1_Ca_BS"/>
</dbReference>
<dbReference type="PANTHER" id="PTHR46212:SF3">
    <property type="entry name" value="GH27120P"/>
    <property type="match status" value="1"/>
</dbReference>
<dbReference type="InterPro" id="IPR002048">
    <property type="entry name" value="EF_hand_dom"/>
</dbReference>
<dbReference type="Proteomes" id="UP001465755">
    <property type="component" value="Unassembled WGS sequence"/>
</dbReference>
<dbReference type="GO" id="GO:0005737">
    <property type="term" value="C:cytoplasm"/>
    <property type="evidence" value="ECO:0007669"/>
    <property type="project" value="UniProtKB-SubCell"/>
</dbReference>
<keyword evidence="5" id="KW-0106">Calcium</keyword>
<dbReference type="PROSITE" id="PS50222">
    <property type="entry name" value="EF_HAND_2"/>
    <property type="match status" value="2"/>
</dbReference>
<sequence length="167" mass="19162">MAQNVQQWFMAVDVDRSGQISVQELQKALALGNLHFSLAVCRHLIRLYDKDQSGQIGLNEFVDLHGYLVQCQQTFYQHDRNRAGYLSPPDVWNAVQSAGYRLDTPAFEASMRAFDPDRNARFELAEYIAFTLFLRSAANTFQGFDQARESRVHLDFNQFVYAAANCR</sequence>
<dbReference type="SUPFAM" id="SSF47473">
    <property type="entry name" value="EF-hand"/>
    <property type="match status" value="1"/>
</dbReference>
<dbReference type="InterPro" id="IPR011992">
    <property type="entry name" value="EF-hand-dom_pair"/>
</dbReference>
<organism evidence="7 8">
    <name type="scientific">Symbiochloris irregularis</name>
    <dbReference type="NCBI Taxonomy" id="706552"/>
    <lineage>
        <taxon>Eukaryota</taxon>
        <taxon>Viridiplantae</taxon>
        <taxon>Chlorophyta</taxon>
        <taxon>core chlorophytes</taxon>
        <taxon>Trebouxiophyceae</taxon>
        <taxon>Trebouxiales</taxon>
        <taxon>Trebouxiaceae</taxon>
        <taxon>Symbiochloris</taxon>
    </lineage>
</organism>
<dbReference type="PANTHER" id="PTHR46212">
    <property type="entry name" value="PEFLIN"/>
    <property type="match status" value="1"/>
</dbReference>
<reference evidence="7 8" key="1">
    <citation type="journal article" date="2024" name="Nat. Commun.">
        <title>Phylogenomics reveals the evolutionary origins of lichenization in chlorophyte algae.</title>
        <authorList>
            <person name="Puginier C."/>
            <person name="Libourel C."/>
            <person name="Otte J."/>
            <person name="Skaloud P."/>
            <person name="Haon M."/>
            <person name="Grisel S."/>
            <person name="Petersen M."/>
            <person name="Berrin J.G."/>
            <person name="Delaux P.M."/>
            <person name="Dal Grande F."/>
            <person name="Keller J."/>
        </authorList>
    </citation>
    <scope>NUCLEOTIDE SEQUENCE [LARGE SCALE GENOMIC DNA]</scope>
    <source>
        <strain evidence="7 8">SAG 2036</strain>
    </source>
</reference>
<evidence type="ECO:0000313" key="8">
    <source>
        <dbReference type="Proteomes" id="UP001465755"/>
    </source>
</evidence>
<evidence type="ECO:0000256" key="3">
    <source>
        <dbReference type="ARBA" id="ARBA00022723"/>
    </source>
</evidence>
<name>A0AAW1PQC6_9CHLO</name>
<keyword evidence="4" id="KW-0677">Repeat</keyword>
<dbReference type="SMART" id="SM00054">
    <property type="entry name" value="EFh"/>
    <property type="match status" value="2"/>
</dbReference>
<keyword evidence="2" id="KW-0963">Cytoplasm</keyword>
<evidence type="ECO:0000313" key="7">
    <source>
        <dbReference type="EMBL" id="KAK9810667.1"/>
    </source>
</evidence>
<evidence type="ECO:0000256" key="2">
    <source>
        <dbReference type="ARBA" id="ARBA00022490"/>
    </source>
</evidence>
<comment type="caution">
    <text evidence="7">The sequence shown here is derived from an EMBL/GenBank/DDBJ whole genome shotgun (WGS) entry which is preliminary data.</text>
</comment>
<proteinExistence type="predicted"/>
<dbReference type="Gene3D" id="1.10.238.10">
    <property type="entry name" value="EF-hand"/>
    <property type="match status" value="1"/>
</dbReference>
<dbReference type="Pfam" id="PF13499">
    <property type="entry name" value="EF-hand_7"/>
    <property type="match status" value="1"/>
</dbReference>
<dbReference type="GO" id="GO:0005509">
    <property type="term" value="F:calcium ion binding"/>
    <property type="evidence" value="ECO:0007669"/>
    <property type="project" value="InterPro"/>
</dbReference>
<evidence type="ECO:0000256" key="5">
    <source>
        <dbReference type="ARBA" id="ARBA00022837"/>
    </source>
</evidence>
<evidence type="ECO:0000259" key="6">
    <source>
        <dbReference type="PROSITE" id="PS50222"/>
    </source>
</evidence>
<feature type="domain" description="EF-hand" evidence="6">
    <location>
        <begin position="36"/>
        <end position="71"/>
    </location>
</feature>
<keyword evidence="3" id="KW-0479">Metal-binding</keyword>
<protein>
    <recommendedName>
        <fullName evidence="6">EF-hand domain-containing protein</fullName>
    </recommendedName>
</protein>